<dbReference type="GO" id="GO:0031505">
    <property type="term" value="P:fungal-type cell wall organization"/>
    <property type="evidence" value="ECO:0007669"/>
    <property type="project" value="TreeGrafter"/>
</dbReference>
<evidence type="ECO:0000259" key="5">
    <source>
        <dbReference type="Pfam" id="PF25117"/>
    </source>
</evidence>
<dbReference type="Pfam" id="PF25115">
    <property type="entry name" value="Agd3_CE"/>
    <property type="match status" value="1"/>
</dbReference>
<reference evidence="6 7" key="1">
    <citation type="submission" date="2016-08" db="EMBL/GenBank/DDBJ databases">
        <title>A Parts List for Fungal Cellulosomes Revealed by Comparative Genomics.</title>
        <authorList>
            <consortium name="DOE Joint Genome Institute"/>
            <person name="Haitjema C.H."/>
            <person name="Gilmore S.P."/>
            <person name="Henske J.K."/>
            <person name="Solomon K.V."/>
            <person name="De Groot R."/>
            <person name="Kuo A."/>
            <person name="Mondo S.J."/>
            <person name="Salamov A.A."/>
            <person name="Labutti K."/>
            <person name="Zhao Z."/>
            <person name="Chiniquy J."/>
            <person name="Barry K."/>
            <person name="Brewer H.M."/>
            <person name="Purvine S.O."/>
            <person name="Wright A.T."/>
            <person name="Boxma B."/>
            <person name="Van Alen T."/>
            <person name="Hackstein J.H."/>
            <person name="Baker S.E."/>
            <person name="Grigoriev I.V."/>
            <person name="O'Malley M.A."/>
        </authorList>
    </citation>
    <scope>NUCLEOTIDE SEQUENCE [LARGE SCALE GENOMIC DNA]</scope>
    <source>
        <strain evidence="6 7">G1</strain>
    </source>
</reference>
<feature type="signal peptide" evidence="2">
    <location>
        <begin position="1"/>
        <end position="18"/>
    </location>
</feature>
<dbReference type="OrthoDB" id="5151256at2759"/>
<dbReference type="InterPro" id="IPR056826">
    <property type="entry name" value="Agd3_CE"/>
</dbReference>
<feature type="domain" description="Agd3 deacetylase" evidence="3">
    <location>
        <begin position="257"/>
        <end position="616"/>
    </location>
</feature>
<dbReference type="AlphaFoldDB" id="A0A1Y2F4B7"/>
<gene>
    <name evidence="6" type="ORF">LY90DRAFT_450186</name>
</gene>
<feature type="region of interest" description="Disordered" evidence="1">
    <location>
        <begin position="722"/>
        <end position="754"/>
    </location>
</feature>
<dbReference type="InterPro" id="IPR056825">
    <property type="entry name" value="Agd3_C"/>
</dbReference>
<sequence length="754" mass="86407">MNFSWIIVLLSLISSVFAGELGLKTLILSTKGSTEAAAVKLSLDSYGIKYDHIELKLKELKGNLTLYDEHKNPKYNMIVLTSGKLTLLNENFQWTSVLSDEQWAYIDQYEVDNKIRRITLSDTPDPVLGISIYDPENWGSDSIQTMLKADNSIADEMFAIAGIKPTAKLDTLGLYHTPISIKDATVEVKPILYFEKDKIYPENTIAALYMKLKDGRERLSFYFGFGDWSLNCIILNHIWINWGSRGIYNGFRRVYFTAHIDDVFLATELVDPKHNLVEGTEVFRTTTKDFDNIKKYQKEIVQKMNPGSVFQVELAFNGNGILIEADYDKSLNVFGERLVELEFKKEPGTGTHNWPVQNYHFEFKDSFLNQDPLYPYFKQEANRAEFYWSSHTFTHENLDNADIDDVDNEIRVNIEVAKKFGFVREDNSHEEWWSPGSIITPQISGLRNRDAIETFKKYGINSGTGDLSRQSLCNVENPYLPYYTTMEGSNYDGFPVIPRSPSEIYFHCSTSEEDTWMYNQIYHNVFGQDSDWKTIIERESTRVLTLMMKLRHEAHQFHQANLRNADIKEPSLLQQWTDAIVERYNSYVNWPMISLKLDDLAETFINRNEIENCNATYSLITSGDNITGINVSAPKKCTVPVTVPFEVEYNSKFRYEQVGNDPLTIWVPLNDSKEKIIFKKPFPWGTVTPTIVKPAVDLPKTAAATTTNKKSTITIVNTVTIKGKTEDTEEPTDTEDNTTETAETETEEPTADNE</sequence>
<accession>A0A1Y2F4B7</accession>
<keyword evidence="7" id="KW-1185">Reference proteome</keyword>
<dbReference type="PANTHER" id="PTHR31002">
    <property type="entry name" value="SERIPAUPERIN"/>
    <property type="match status" value="1"/>
</dbReference>
<name>A0A1Y2F4B7_9FUNG</name>
<dbReference type="GO" id="GO:0009277">
    <property type="term" value="C:fungal-type cell wall"/>
    <property type="evidence" value="ECO:0007669"/>
    <property type="project" value="TreeGrafter"/>
</dbReference>
<evidence type="ECO:0000259" key="3">
    <source>
        <dbReference type="Pfam" id="PF25115"/>
    </source>
</evidence>
<organism evidence="6 7">
    <name type="scientific">Neocallimastix californiae</name>
    <dbReference type="NCBI Taxonomy" id="1754190"/>
    <lineage>
        <taxon>Eukaryota</taxon>
        <taxon>Fungi</taxon>
        <taxon>Fungi incertae sedis</taxon>
        <taxon>Chytridiomycota</taxon>
        <taxon>Chytridiomycota incertae sedis</taxon>
        <taxon>Neocallimastigomycetes</taxon>
        <taxon>Neocallimastigales</taxon>
        <taxon>Neocallimastigaceae</taxon>
        <taxon>Neocallimastix</taxon>
    </lineage>
</organism>
<dbReference type="STRING" id="1754190.A0A1Y2F4B7"/>
<dbReference type="GO" id="GO:0005199">
    <property type="term" value="F:structural constituent of cell wall"/>
    <property type="evidence" value="ECO:0007669"/>
    <property type="project" value="TreeGrafter"/>
</dbReference>
<dbReference type="Pfam" id="PF25116">
    <property type="entry name" value="CBM87_Agd3"/>
    <property type="match status" value="1"/>
</dbReference>
<dbReference type="Pfam" id="PF25117">
    <property type="entry name" value="Agd3_C"/>
    <property type="match status" value="1"/>
</dbReference>
<evidence type="ECO:0000256" key="1">
    <source>
        <dbReference type="SAM" id="MobiDB-lite"/>
    </source>
</evidence>
<evidence type="ECO:0000256" key="2">
    <source>
        <dbReference type="SAM" id="SignalP"/>
    </source>
</evidence>
<dbReference type="EMBL" id="MCOG01000017">
    <property type="protein sequence ID" value="ORY78324.1"/>
    <property type="molecule type" value="Genomic_DNA"/>
</dbReference>
<dbReference type="SUPFAM" id="SSF88713">
    <property type="entry name" value="Glycoside hydrolase/deacetylase"/>
    <property type="match status" value="1"/>
</dbReference>
<feature type="domain" description="Agd3 CBM87" evidence="4">
    <location>
        <begin position="24"/>
        <end position="242"/>
    </location>
</feature>
<feature type="compositionally biased region" description="Acidic residues" evidence="1">
    <location>
        <begin position="727"/>
        <end position="754"/>
    </location>
</feature>
<protein>
    <recommendedName>
        <fullName evidence="8">NodB homology domain-containing protein</fullName>
    </recommendedName>
</protein>
<evidence type="ECO:0000259" key="4">
    <source>
        <dbReference type="Pfam" id="PF25116"/>
    </source>
</evidence>
<dbReference type="InterPro" id="IPR050788">
    <property type="entry name" value="Yeast_SRP1/TIP1_CWP"/>
</dbReference>
<evidence type="ECO:0008006" key="8">
    <source>
        <dbReference type="Google" id="ProtNLM"/>
    </source>
</evidence>
<keyword evidence="2" id="KW-0732">Signal</keyword>
<dbReference type="GO" id="GO:0000324">
    <property type="term" value="C:fungal-type vacuole"/>
    <property type="evidence" value="ECO:0007669"/>
    <property type="project" value="TreeGrafter"/>
</dbReference>
<evidence type="ECO:0000313" key="7">
    <source>
        <dbReference type="Proteomes" id="UP000193920"/>
    </source>
</evidence>
<dbReference type="GO" id="GO:0005975">
    <property type="term" value="P:carbohydrate metabolic process"/>
    <property type="evidence" value="ECO:0007669"/>
    <property type="project" value="InterPro"/>
</dbReference>
<proteinExistence type="predicted"/>
<dbReference type="InterPro" id="IPR011330">
    <property type="entry name" value="Glyco_hydro/deAcase_b/a-brl"/>
</dbReference>
<dbReference type="Proteomes" id="UP000193920">
    <property type="component" value="Unassembled WGS sequence"/>
</dbReference>
<feature type="chain" id="PRO_5012508368" description="NodB homology domain-containing protein" evidence="2">
    <location>
        <begin position="19"/>
        <end position="754"/>
    </location>
</feature>
<dbReference type="PANTHER" id="PTHR31002:SF34">
    <property type="entry name" value="CELL WALL PROTEIN CWP1-RELATED"/>
    <property type="match status" value="1"/>
</dbReference>
<evidence type="ECO:0000313" key="6">
    <source>
        <dbReference type="EMBL" id="ORY78324.1"/>
    </source>
</evidence>
<comment type="caution">
    <text evidence="6">The sequence shown here is derived from an EMBL/GenBank/DDBJ whole genome shotgun (WGS) entry which is preliminary data.</text>
</comment>
<feature type="domain" description="Agd3 C-terminal" evidence="5">
    <location>
        <begin position="621"/>
        <end position="681"/>
    </location>
</feature>
<dbReference type="InterPro" id="IPR056827">
    <property type="entry name" value="CBM87_Agd3"/>
</dbReference>